<dbReference type="Proteomes" id="UP000429523">
    <property type="component" value="Unassembled WGS sequence"/>
</dbReference>
<dbReference type="AlphaFoldDB" id="A0A6A3EJT1"/>
<organism evidence="2 5">
    <name type="scientific">Phytophthora fragariae</name>
    <dbReference type="NCBI Taxonomy" id="53985"/>
    <lineage>
        <taxon>Eukaryota</taxon>
        <taxon>Sar</taxon>
        <taxon>Stramenopiles</taxon>
        <taxon>Oomycota</taxon>
        <taxon>Peronosporomycetes</taxon>
        <taxon>Peronosporales</taxon>
        <taxon>Peronosporaceae</taxon>
        <taxon>Phytophthora</taxon>
    </lineage>
</organism>
<evidence type="ECO:0000313" key="5">
    <source>
        <dbReference type="Proteomes" id="UP000429523"/>
    </source>
</evidence>
<dbReference type="EMBL" id="QXFZ01000917">
    <property type="protein sequence ID" value="KAE9101337.1"/>
    <property type="molecule type" value="Genomic_DNA"/>
</dbReference>
<evidence type="ECO:0000313" key="4">
    <source>
        <dbReference type="EMBL" id="KAE9137135.1"/>
    </source>
</evidence>
<accession>A0A6A3EJT1</accession>
<dbReference type="EMBL" id="QXGA01000884">
    <property type="protein sequence ID" value="KAE9137135.1"/>
    <property type="molecule type" value="Genomic_DNA"/>
</dbReference>
<reference evidence="5 6" key="1">
    <citation type="submission" date="2018-08" db="EMBL/GenBank/DDBJ databases">
        <title>Genomic investigation of the strawberry pathogen Phytophthora fragariae indicates pathogenicity is determined by transcriptional variation in three key races.</title>
        <authorList>
            <person name="Adams T.M."/>
            <person name="Armitage A.D."/>
            <person name="Sobczyk M.K."/>
            <person name="Bates H.J."/>
            <person name="Dunwell J.M."/>
            <person name="Nellist C.F."/>
            <person name="Harrison R.J."/>
        </authorList>
    </citation>
    <scope>NUCLEOTIDE SEQUENCE [LARGE SCALE GENOMIC DNA]</scope>
    <source>
        <strain evidence="4 6">NOV-5</strain>
        <strain evidence="3 7">NOV-71</strain>
        <strain evidence="2 5">NOV-9</strain>
    </source>
</reference>
<evidence type="ECO:0000313" key="7">
    <source>
        <dbReference type="Proteomes" id="UP000441208"/>
    </source>
</evidence>
<evidence type="ECO:0000313" key="6">
    <source>
        <dbReference type="Proteomes" id="UP000440732"/>
    </source>
</evidence>
<name>A0A6A3EJT1_9STRA</name>
<protein>
    <submittedName>
        <fullName evidence="2">Uncharacterized protein</fullName>
    </submittedName>
</protein>
<feature type="region of interest" description="Disordered" evidence="1">
    <location>
        <begin position="1"/>
        <end position="31"/>
    </location>
</feature>
<dbReference type="Proteomes" id="UP000441208">
    <property type="component" value="Unassembled WGS sequence"/>
</dbReference>
<feature type="compositionally biased region" description="Basic and acidic residues" evidence="1">
    <location>
        <begin position="1"/>
        <end position="10"/>
    </location>
</feature>
<dbReference type="EMBL" id="QXGF01000981">
    <property type="protein sequence ID" value="KAE8933739.1"/>
    <property type="molecule type" value="Genomic_DNA"/>
</dbReference>
<comment type="caution">
    <text evidence="2">The sequence shown here is derived from an EMBL/GenBank/DDBJ whole genome shotgun (WGS) entry which is preliminary data.</text>
</comment>
<evidence type="ECO:0000256" key="1">
    <source>
        <dbReference type="SAM" id="MobiDB-lite"/>
    </source>
</evidence>
<sequence>MKQSKEKPTEIPRMASARGQSPSYESPKMHNAKSVVEPFEVTPVQTTQVLAPRMPAIAALAAARRAPYRRKKLKRRTRDSLASQLYNLELDVMDLKQEIRRLGRSSTHAV</sequence>
<dbReference type="Proteomes" id="UP000440732">
    <property type="component" value="Unassembled WGS sequence"/>
</dbReference>
<evidence type="ECO:0000313" key="2">
    <source>
        <dbReference type="EMBL" id="KAE8933739.1"/>
    </source>
</evidence>
<gene>
    <name evidence="4" type="ORF">PF006_g14249</name>
    <name evidence="3" type="ORF">PF007_g15174</name>
    <name evidence="2" type="ORF">PF009_g16269</name>
</gene>
<evidence type="ECO:0000313" key="3">
    <source>
        <dbReference type="EMBL" id="KAE9101337.1"/>
    </source>
</evidence>
<proteinExistence type="predicted"/>